<name>A0A5C5Z5K5_9BACT</name>
<feature type="chain" id="PRO_5022986025" description="EF-hand domain-containing protein" evidence="2">
    <location>
        <begin position="21"/>
        <end position="517"/>
    </location>
</feature>
<evidence type="ECO:0000259" key="3">
    <source>
        <dbReference type="PROSITE" id="PS50222"/>
    </source>
</evidence>
<dbReference type="Proteomes" id="UP000315010">
    <property type="component" value="Unassembled WGS sequence"/>
</dbReference>
<dbReference type="PROSITE" id="PS00018">
    <property type="entry name" value="EF_HAND_1"/>
    <property type="match status" value="1"/>
</dbReference>
<dbReference type="PANTHER" id="PTHR35812:SF1">
    <property type="entry name" value="LIPOPROTEIN"/>
    <property type="match status" value="1"/>
</dbReference>
<organism evidence="4 5">
    <name type="scientific">Novipirellula herctigrandis</name>
    <dbReference type="NCBI Taxonomy" id="2527986"/>
    <lineage>
        <taxon>Bacteria</taxon>
        <taxon>Pseudomonadati</taxon>
        <taxon>Planctomycetota</taxon>
        <taxon>Planctomycetia</taxon>
        <taxon>Pirellulales</taxon>
        <taxon>Pirellulaceae</taxon>
        <taxon>Novipirellula</taxon>
    </lineage>
</organism>
<dbReference type="OrthoDB" id="9793251at2"/>
<feature type="signal peptide" evidence="2">
    <location>
        <begin position="1"/>
        <end position="20"/>
    </location>
</feature>
<evidence type="ECO:0000256" key="2">
    <source>
        <dbReference type="SAM" id="SignalP"/>
    </source>
</evidence>
<comment type="caution">
    <text evidence="4">The sequence shown here is derived from an EMBL/GenBank/DDBJ whole genome shotgun (WGS) entry which is preliminary data.</text>
</comment>
<feature type="compositionally biased region" description="Basic and acidic residues" evidence="1">
    <location>
        <begin position="464"/>
        <end position="492"/>
    </location>
</feature>
<dbReference type="AlphaFoldDB" id="A0A5C5Z5K5"/>
<dbReference type="PANTHER" id="PTHR35812">
    <property type="entry name" value="LIPOPROTEIN"/>
    <property type="match status" value="1"/>
</dbReference>
<keyword evidence="2" id="KW-0732">Signal</keyword>
<feature type="domain" description="EF-hand" evidence="3">
    <location>
        <begin position="465"/>
        <end position="488"/>
    </location>
</feature>
<protein>
    <recommendedName>
        <fullName evidence="3">EF-hand domain-containing protein</fullName>
    </recommendedName>
</protein>
<dbReference type="RefSeq" id="WP_146399179.1">
    <property type="nucleotide sequence ID" value="NZ_SJPJ01000001.1"/>
</dbReference>
<dbReference type="InterPro" id="IPR011460">
    <property type="entry name" value="Lcl_C"/>
</dbReference>
<dbReference type="InterPro" id="IPR018247">
    <property type="entry name" value="EF_Hand_1_Ca_BS"/>
</dbReference>
<reference evidence="4 5" key="1">
    <citation type="submission" date="2019-02" db="EMBL/GenBank/DDBJ databases">
        <title>Deep-cultivation of Planctomycetes and their phenomic and genomic characterization uncovers novel biology.</title>
        <authorList>
            <person name="Wiegand S."/>
            <person name="Jogler M."/>
            <person name="Boedeker C."/>
            <person name="Pinto D."/>
            <person name="Vollmers J."/>
            <person name="Rivas-Marin E."/>
            <person name="Kohn T."/>
            <person name="Peeters S.H."/>
            <person name="Heuer A."/>
            <person name="Rast P."/>
            <person name="Oberbeckmann S."/>
            <person name="Bunk B."/>
            <person name="Jeske O."/>
            <person name="Meyerdierks A."/>
            <person name="Storesund J.E."/>
            <person name="Kallscheuer N."/>
            <person name="Luecker S."/>
            <person name="Lage O.M."/>
            <person name="Pohl T."/>
            <person name="Merkel B.J."/>
            <person name="Hornburger P."/>
            <person name="Mueller R.-W."/>
            <person name="Bruemmer F."/>
            <person name="Labrenz M."/>
            <person name="Spormann A.M."/>
            <person name="Op Den Camp H."/>
            <person name="Overmann J."/>
            <person name="Amann R."/>
            <person name="Jetten M.S.M."/>
            <person name="Mascher T."/>
            <person name="Medema M.H."/>
            <person name="Devos D.P."/>
            <person name="Kaster A.-K."/>
            <person name="Ovreas L."/>
            <person name="Rohde M."/>
            <person name="Galperin M.Y."/>
            <person name="Jogler C."/>
        </authorList>
    </citation>
    <scope>NUCLEOTIDE SEQUENCE [LARGE SCALE GENOMIC DNA]</scope>
    <source>
        <strain evidence="4 5">CA13</strain>
    </source>
</reference>
<dbReference type="InterPro" id="IPR002048">
    <property type="entry name" value="EF_hand_dom"/>
</dbReference>
<dbReference type="GO" id="GO:0005509">
    <property type="term" value="F:calcium ion binding"/>
    <property type="evidence" value="ECO:0007669"/>
    <property type="project" value="InterPro"/>
</dbReference>
<dbReference type="Pfam" id="PF07603">
    <property type="entry name" value="Lcl_C"/>
    <property type="match status" value="2"/>
</dbReference>
<dbReference type="PROSITE" id="PS50222">
    <property type="entry name" value="EF_HAND_2"/>
    <property type="match status" value="1"/>
</dbReference>
<feature type="region of interest" description="Disordered" evidence="1">
    <location>
        <begin position="366"/>
        <end position="390"/>
    </location>
</feature>
<evidence type="ECO:0000313" key="5">
    <source>
        <dbReference type="Proteomes" id="UP000315010"/>
    </source>
</evidence>
<evidence type="ECO:0000256" key="1">
    <source>
        <dbReference type="SAM" id="MobiDB-lite"/>
    </source>
</evidence>
<gene>
    <name evidence="4" type="ORF">CA13_40510</name>
</gene>
<dbReference type="EMBL" id="SJPJ01000001">
    <property type="protein sequence ID" value="TWT82588.1"/>
    <property type="molecule type" value="Genomic_DNA"/>
</dbReference>
<proteinExistence type="predicted"/>
<accession>A0A5C5Z5K5</accession>
<keyword evidence="5" id="KW-1185">Reference proteome</keyword>
<dbReference type="Gene3D" id="1.10.238.10">
    <property type="entry name" value="EF-hand"/>
    <property type="match status" value="1"/>
</dbReference>
<evidence type="ECO:0000313" key="4">
    <source>
        <dbReference type="EMBL" id="TWT82588.1"/>
    </source>
</evidence>
<feature type="region of interest" description="Disordered" evidence="1">
    <location>
        <begin position="462"/>
        <end position="517"/>
    </location>
</feature>
<sequence length="517" mass="57031" precursor="true">MKLSILMTLMTASCSLPCIAQTYRIVDTGQLRCYDNRDEIVYPALGEAFFGQDAHYQSNAPAYKDNGDGTVSDLVTGLMWQKEPGPKKTYDQAVSGAVACSVGGYDDWRLPNIKELYSLIRFSGEDIDIESTSTSNRTPFIDTDYFDFVYGDPAKGERVIDSQMATSTKYVSTTMDGNETMFGVNFADGRIKGYPTGNERPGRPQKGFYVFYVRRNPNYGNNDFHDNGDKTITDKATGLNWLQLDSGHLKAGENNDGKLNWQQALGWAEDLNFAGHSDWRLPNAKELQSIVDYTRSPDTTGSAAIDPMFKVTPIHDALGEVNYPFYWTSSTHKRTGGGEAAVYVAFGRSQGWMSRFGGQYKLMDVHGAGSQRSDPKAGDPSRFPRGRGPQGDVIAIYNMVRPVRGGSVSIRESGPELLPKRTIRPGRALEQGQGPGGMGARGMGARGMDARGPMEGRPLAFVPRLDRDGDGKVSRQEFDGPAEAFDRHDVNKDGYLMDSESPLHQGPPQRGMRQRPR</sequence>